<dbReference type="InterPro" id="IPR012296">
    <property type="entry name" value="Nuclease_put_TT1808"/>
</dbReference>
<protein>
    <submittedName>
        <fullName evidence="2">Restriction endonuclease type II, DUF820</fullName>
    </submittedName>
</protein>
<keyword evidence="2" id="KW-0255">Endonuclease</keyword>
<dbReference type="AlphaFoldDB" id="A0A975GFQ3"/>
<evidence type="ECO:0000313" key="3">
    <source>
        <dbReference type="Proteomes" id="UP000663720"/>
    </source>
</evidence>
<sequence length="191" mass="21961">MPLVHHEKISSSEYFETEEQAEYKSEYYNGEIFAMTGASVNHNLICTNIIIALGTQLKEPCLVFPSDIKVEIDPANHYVYPDISVVCGEIEYGAGRNDVITNPKVIFEILSRSTGNYDRGDKFVAYRSLVSLTDYILVNQYAVIIEHFTIKKPDLWELRVYRSFNDFMVIDSIDASIELKDIYKNIRIENL</sequence>
<name>A0A975GFQ3_9BACT</name>
<dbReference type="CDD" id="cd06260">
    <property type="entry name" value="DUF820-like"/>
    <property type="match status" value="1"/>
</dbReference>
<reference evidence="2" key="1">
    <citation type="journal article" date="2021" name="Microb. Physiol.">
        <title>Proteogenomic Insights into the Physiology of Marine, Sulfate-Reducing, Filamentous Desulfonema limicola and Desulfonema magnum.</title>
        <authorList>
            <person name="Schnaars V."/>
            <person name="Wohlbrand L."/>
            <person name="Scheve S."/>
            <person name="Hinrichs C."/>
            <person name="Reinhardt R."/>
            <person name="Rabus R."/>
        </authorList>
    </citation>
    <scope>NUCLEOTIDE SEQUENCE</scope>
    <source>
        <strain evidence="2">5ac10</strain>
    </source>
</reference>
<dbReference type="Gene3D" id="3.90.1570.10">
    <property type="entry name" value="tt1808, chain A"/>
    <property type="match status" value="1"/>
</dbReference>
<dbReference type="Pfam" id="PF05685">
    <property type="entry name" value="Uma2"/>
    <property type="match status" value="1"/>
</dbReference>
<dbReference type="Proteomes" id="UP000663720">
    <property type="component" value="Chromosome"/>
</dbReference>
<proteinExistence type="predicted"/>
<keyword evidence="2" id="KW-0378">Hydrolase</keyword>
<dbReference type="SUPFAM" id="SSF52980">
    <property type="entry name" value="Restriction endonuclease-like"/>
    <property type="match status" value="1"/>
</dbReference>
<evidence type="ECO:0000313" key="2">
    <source>
        <dbReference type="EMBL" id="QTA79483.1"/>
    </source>
</evidence>
<gene>
    <name evidence="2" type="ORF">dnl_17540</name>
</gene>
<organism evidence="2 3">
    <name type="scientific">Desulfonema limicola</name>
    <dbReference type="NCBI Taxonomy" id="45656"/>
    <lineage>
        <taxon>Bacteria</taxon>
        <taxon>Pseudomonadati</taxon>
        <taxon>Thermodesulfobacteriota</taxon>
        <taxon>Desulfobacteria</taxon>
        <taxon>Desulfobacterales</taxon>
        <taxon>Desulfococcaceae</taxon>
        <taxon>Desulfonema</taxon>
    </lineage>
</organism>
<accession>A0A975GFQ3</accession>
<dbReference type="InterPro" id="IPR011335">
    <property type="entry name" value="Restrct_endonuc-II-like"/>
</dbReference>
<dbReference type="EMBL" id="CP061799">
    <property type="protein sequence ID" value="QTA79483.1"/>
    <property type="molecule type" value="Genomic_DNA"/>
</dbReference>
<feature type="domain" description="Putative restriction endonuclease" evidence="1">
    <location>
        <begin position="13"/>
        <end position="170"/>
    </location>
</feature>
<dbReference type="PANTHER" id="PTHR36558">
    <property type="entry name" value="GLR1098 PROTEIN"/>
    <property type="match status" value="1"/>
</dbReference>
<dbReference type="InterPro" id="IPR008538">
    <property type="entry name" value="Uma2"/>
</dbReference>
<dbReference type="RefSeq" id="WP_207691233.1">
    <property type="nucleotide sequence ID" value="NZ_CP061799.1"/>
</dbReference>
<dbReference type="PANTHER" id="PTHR36558:SF1">
    <property type="entry name" value="RESTRICTION ENDONUCLEASE DOMAIN-CONTAINING PROTEIN-RELATED"/>
    <property type="match status" value="1"/>
</dbReference>
<keyword evidence="3" id="KW-1185">Reference proteome</keyword>
<dbReference type="KEGG" id="dli:dnl_17540"/>
<keyword evidence="2" id="KW-0540">Nuclease</keyword>
<dbReference type="GO" id="GO:0004519">
    <property type="term" value="F:endonuclease activity"/>
    <property type="evidence" value="ECO:0007669"/>
    <property type="project" value="UniProtKB-KW"/>
</dbReference>
<evidence type="ECO:0000259" key="1">
    <source>
        <dbReference type="Pfam" id="PF05685"/>
    </source>
</evidence>